<keyword evidence="1" id="KW-1133">Transmembrane helix</keyword>
<sequence length="119" mass="13369">MSCFLAAVLAILLVAHGRPRGVSCLAVSVVNAILLLLLYYGGPLSDHLLRRTFWTCVYVHAVIRDRFEMETFTTLQAFSAWLANLGFPNLRFPLYKTCGGYSSVIPQTPMTDGRRCRNR</sequence>
<dbReference type="EMBL" id="VUJU01001391">
    <property type="protein sequence ID" value="KAF0765479.1"/>
    <property type="molecule type" value="Genomic_DNA"/>
</dbReference>
<keyword evidence="1" id="KW-0472">Membrane</keyword>
<keyword evidence="2" id="KW-0732">Signal</keyword>
<evidence type="ECO:0000313" key="4">
    <source>
        <dbReference type="Proteomes" id="UP000478052"/>
    </source>
</evidence>
<dbReference type="AlphaFoldDB" id="A0A6G0Z4S8"/>
<organism evidence="3 4">
    <name type="scientific">Aphis craccivora</name>
    <name type="common">Cowpea aphid</name>
    <dbReference type="NCBI Taxonomy" id="307492"/>
    <lineage>
        <taxon>Eukaryota</taxon>
        <taxon>Metazoa</taxon>
        <taxon>Ecdysozoa</taxon>
        <taxon>Arthropoda</taxon>
        <taxon>Hexapoda</taxon>
        <taxon>Insecta</taxon>
        <taxon>Pterygota</taxon>
        <taxon>Neoptera</taxon>
        <taxon>Paraneoptera</taxon>
        <taxon>Hemiptera</taxon>
        <taxon>Sternorrhyncha</taxon>
        <taxon>Aphidomorpha</taxon>
        <taxon>Aphidoidea</taxon>
        <taxon>Aphididae</taxon>
        <taxon>Aphidini</taxon>
        <taxon>Aphis</taxon>
        <taxon>Aphis</taxon>
    </lineage>
</organism>
<feature type="chain" id="PRO_5026243913" evidence="2">
    <location>
        <begin position="18"/>
        <end position="119"/>
    </location>
</feature>
<evidence type="ECO:0000256" key="2">
    <source>
        <dbReference type="SAM" id="SignalP"/>
    </source>
</evidence>
<proteinExistence type="predicted"/>
<accession>A0A6G0Z4S8</accession>
<feature type="transmembrane region" description="Helical" evidence="1">
    <location>
        <begin position="27"/>
        <end position="44"/>
    </location>
</feature>
<dbReference type="Proteomes" id="UP000478052">
    <property type="component" value="Unassembled WGS sequence"/>
</dbReference>
<keyword evidence="1" id="KW-0812">Transmembrane</keyword>
<comment type="caution">
    <text evidence="3">The sequence shown here is derived from an EMBL/GenBank/DDBJ whole genome shotgun (WGS) entry which is preliminary data.</text>
</comment>
<feature type="signal peptide" evidence="2">
    <location>
        <begin position="1"/>
        <end position="17"/>
    </location>
</feature>
<name>A0A6G0Z4S8_APHCR</name>
<protein>
    <submittedName>
        <fullName evidence="3">Uncharacterized protein</fullName>
    </submittedName>
</protein>
<evidence type="ECO:0000313" key="3">
    <source>
        <dbReference type="EMBL" id="KAF0765479.1"/>
    </source>
</evidence>
<evidence type="ECO:0000256" key="1">
    <source>
        <dbReference type="SAM" id="Phobius"/>
    </source>
</evidence>
<reference evidence="3 4" key="1">
    <citation type="submission" date="2019-08" db="EMBL/GenBank/DDBJ databases">
        <title>Whole genome of Aphis craccivora.</title>
        <authorList>
            <person name="Voronova N.V."/>
            <person name="Shulinski R.S."/>
            <person name="Bandarenka Y.V."/>
            <person name="Zhorov D.G."/>
            <person name="Warner D."/>
        </authorList>
    </citation>
    <scope>NUCLEOTIDE SEQUENCE [LARGE SCALE GENOMIC DNA]</scope>
    <source>
        <strain evidence="3">180601</strain>
        <tissue evidence="3">Whole Body</tissue>
    </source>
</reference>
<keyword evidence="4" id="KW-1185">Reference proteome</keyword>
<gene>
    <name evidence="3" type="ORF">FWK35_00005880</name>
</gene>